<name>A0A090M0J0_OSTTA</name>
<dbReference type="Proteomes" id="UP000009170">
    <property type="component" value="Unassembled WGS sequence"/>
</dbReference>
<sequence>MARARVLVVLMMCARAVVAPRAVVASESAHSVLSKESWATERARGRGSTRARTLLTTATDAPRDLAGYPAVRKVNGTSFELAHAMDGVGTTHWMARAAPVSAAPTPAQVKAGNDPGGGIVVARGSFVNAVANVEAVVIVGGLTEDTLYYVSTVGESGGTSPTLQSTTQTLSVRTADESAPTIGSFTYAANGNEIALTVTLSDEDGTVYYVLQHVGVPAPSVQQVLDGKNSSALPAISSGNMQLIRNVPRTIDTTGAVGLVLGAQYTAHYVAVDTLGNKPSAVSSTNVNTSPMPPAPNPPPSPPAPSPPPPPPLVASPPPPSPPPSPPPTPETDAPVFTTGFPKVDTATNSSFKLHAAMNERGVLYFAVFEGTLAQITAPTGAALKAQTALVSDPALRHIGVMYLSASTTASRTFNSLKPGGKYVVFAVGEDDLANMMSTVTSMDIELLDDVAPTSTWSATLSGTQLTINATSTEKGMVYYVCSTDLMANLSPNDVKNAADIRPRVFRHGSFELKNENVQEYVTLNVGYGRDFIVHILVEDKSGNHVNVERSRRIVTLTAPPPPPPAPSPPPALRVERDEDLMISMFVLTYSALALVILYVLVRACSQYGMASYRANMSIRRRYMAKKSLLAGKTHALMKAQEQARKEEAEVGKKMIKGYADYNEYDIMEGGGKAERGAHYREVHADVNARQLARERRLDALMSLSREKEDELRDKIQK</sequence>
<feature type="transmembrane region" description="Helical" evidence="2">
    <location>
        <begin position="581"/>
        <end position="602"/>
    </location>
</feature>
<organism evidence="4 5">
    <name type="scientific">Ostreococcus tauri</name>
    <name type="common">Marine green alga</name>
    <dbReference type="NCBI Taxonomy" id="70448"/>
    <lineage>
        <taxon>Eukaryota</taxon>
        <taxon>Viridiplantae</taxon>
        <taxon>Chlorophyta</taxon>
        <taxon>Mamiellophyceae</taxon>
        <taxon>Mamiellales</taxon>
        <taxon>Bathycoccaceae</taxon>
        <taxon>Ostreococcus</taxon>
    </lineage>
</organism>
<dbReference type="GeneID" id="9833964"/>
<evidence type="ECO:0000313" key="4">
    <source>
        <dbReference type="EMBL" id="CEF97760.1"/>
    </source>
</evidence>
<reference evidence="5" key="1">
    <citation type="journal article" date="2006" name="Proc. Natl. Acad. Sci. U.S.A.">
        <title>Genome analysis of the smallest free-living eukaryote Ostreococcus tauri unveils many unique features.</title>
        <authorList>
            <person name="Derelle E."/>
            <person name="Ferraz C."/>
            <person name="Rombauts S."/>
            <person name="Rouze P."/>
            <person name="Worden A.Z."/>
            <person name="Robbens S."/>
            <person name="Partensky F."/>
            <person name="Degroeve S."/>
            <person name="Echeynie S."/>
            <person name="Cooke R."/>
            <person name="Saeys Y."/>
            <person name="Wuyts J."/>
            <person name="Jabbari K."/>
            <person name="Bowler C."/>
            <person name="Panaud O."/>
            <person name="Piegu B."/>
            <person name="Ball S.G."/>
            <person name="Ral J.-P."/>
            <person name="Bouget F.-Y."/>
            <person name="Piganeau G."/>
            <person name="De Baets B."/>
            <person name="Picard A."/>
            <person name="Delseny M."/>
            <person name="Demaille J."/>
            <person name="Van de Peer Y."/>
            <person name="Moreau H."/>
        </authorList>
    </citation>
    <scope>NUCLEOTIDE SEQUENCE [LARGE SCALE GENOMIC DNA]</scope>
    <source>
        <strain evidence="5">OTTH 0595 / CCAP 157/2 / RCC745</strain>
    </source>
</reference>
<evidence type="ECO:0000313" key="5">
    <source>
        <dbReference type="Proteomes" id="UP000009170"/>
    </source>
</evidence>
<feature type="region of interest" description="Disordered" evidence="1">
    <location>
        <begin position="281"/>
        <end position="340"/>
    </location>
</feature>
<dbReference type="AlphaFoldDB" id="A0A090M0J0"/>
<dbReference type="PANTHER" id="PTHR48148:SF2">
    <property type="entry name" value="PA14 DOMAIN-CONTAINING PROTEIN"/>
    <property type="match status" value="1"/>
</dbReference>
<keyword evidence="3" id="KW-0732">Signal</keyword>
<evidence type="ECO:0000256" key="3">
    <source>
        <dbReference type="SAM" id="SignalP"/>
    </source>
</evidence>
<gene>
    <name evidence="4" type="ORF">OT_ostta04g05130</name>
</gene>
<feature type="signal peptide" evidence="3">
    <location>
        <begin position="1"/>
        <end position="19"/>
    </location>
</feature>
<comment type="caution">
    <text evidence="4">The sequence shown here is derived from an EMBL/GenBank/DDBJ whole genome shotgun (WGS) entry which is preliminary data.</text>
</comment>
<keyword evidence="2" id="KW-1133">Transmembrane helix</keyword>
<accession>A0A090M0J0</accession>
<dbReference type="KEGG" id="ota:OT_ostta04g05130"/>
<protein>
    <submittedName>
        <fullName evidence="4">Unnamed product</fullName>
    </submittedName>
</protein>
<dbReference type="PANTHER" id="PTHR48148">
    <property type="entry name" value="KERATINOCYTE PROLINE-RICH PROTEIN"/>
    <property type="match status" value="1"/>
</dbReference>
<dbReference type="InParanoid" id="A0A090M0J0"/>
<feature type="compositionally biased region" description="Pro residues" evidence="1">
    <location>
        <begin position="291"/>
        <end position="330"/>
    </location>
</feature>
<dbReference type="RefSeq" id="XP_003079050.2">
    <property type="nucleotide sequence ID" value="XM_003079002.2"/>
</dbReference>
<evidence type="ECO:0000256" key="2">
    <source>
        <dbReference type="SAM" id="Phobius"/>
    </source>
</evidence>
<feature type="chain" id="PRO_5001860227" evidence="3">
    <location>
        <begin position="20"/>
        <end position="718"/>
    </location>
</feature>
<dbReference type="EMBL" id="CAID01000004">
    <property type="protein sequence ID" value="CEF97760.1"/>
    <property type="molecule type" value="Genomic_DNA"/>
</dbReference>
<evidence type="ECO:0000256" key="1">
    <source>
        <dbReference type="SAM" id="MobiDB-lite"/>
    </source>
</evidence>
<reference evidence="4 5" key="2">
    <citation type="journal article" date="2014" name="BMC Genomics">
        <title>An improved genome of the model marine alga Ostreococcus tauri unfolds by assessing Illumina de novo assemblies.</title>
        <authorList>
            <person name="Blanc-Mathieu R."/>
            <person name="Verhelst B."/>
            <person name="Derelle E."/>
            <person name="Rombauts S."/>
            <person name="Bouget F.Y."/>
            <person name="Carre I."/>
            <person name="Chateau A."/>
            <person name="Eyre-Walker A."/>
            <person name="Grimsley N."/>
            <person name="Moreau H."/>
            <person name="Piegu B."/>
            <person name="Rivals E."/>
            <person name="Schackwitz W."/>
            <person name="Van de Peer Y."/>
            <person name="Piganeau G."/>
        </authorList>
    </citation>
    <scope>NUCLEOTIDE SEQUENCE [LARGE SCALE GENOMIC DNA]</scope>
    <source>
        <strain evidence="5">OTTH 0595 / CCAP 157/2 / RCC745</strain>
    </source>
</reference>
<proteinExistence type="predicted"/>
<keyword evidence="2" id="KW-0472">Membrane</keyword>
<keyword evidence="2" id="KW-0812">Transmembrane</keyword>
<keyword evidence="5" id="KW-1185">Reference proteome</keyword>
<dbReference type="STRING" id="70448.A0A090M0J0"/>